<dbReference type="STRING" id="984487.A0A1E4SLA6"/>
<dbReference type="GeneID" id="30982693"/>
<name>A0A1E4SLA6_9ASCO</name>
<dbReference type="EMBL" id="KV453911">
    <property type="protein sequence ID" value="ODV80305.1"/>
    <property type="molecule type" value="Genomic_DNA"/>
</dbReference>
<evidence type="ECO:0000256" key="4">
    <source>
        <dbReference type="ARBA" id="ARBA00023136"/>
    </source>
</evidence>
<proteinExistence type="predicted"/>
<dbReference type="InterPro" id="IPR059112">
    <property type="entry name" value="CysZ/EI24"/>
</dbReference>
<evidence type="ECO:0000256" key="5">
    <source>
        <dbReference type="SAM" id="Phobius"/>
    </source>
</evidence>
<feature type="transmembrane region" description="Helical" evidence="5">
    <location>
        <begin position="111"/>
        <end position="133"/>
    </location>
</feature>
<comment type="subcellular location">
    <subcellularLocation>
        <location evidence="1">Membrane</location>
        <topology evidence="1">Multi-pass membrane protein</topology>
    </subcellularLocation>
</comment>
<dbReference type="InterPro" id="IPR052786">
    <property type="entry name" value="Spore_wall_assembly"/>
</dbReference>
<keyword evidence="7" id="KW-1185">Reference proteome</keyword>
<dbReference type="RefSeq" id="XP_020065427.1">
    <property type="nucleotide sequence ID" value="XM_020208556.1"/>
</dbReference>
<evidence type="ECO:0000313" key="6">
    <source>
        <dbReference type="EMBL" id="ODV80305.1"/>
    </source>
</evidence>
<dbReference type="GO" id="GO:0005628">
    <property type="term" value="C:prospore membrane"/>
    <property type="evidence" value="ECO:0007669"/>
    <property type="project" value="TreeGrafter"/>
</dbReference>
<evidence type="ECO:0000256" key="2">
    <source>
        <dbReference type="ARBA" id="ARBA00022692"/>
    </source>
</evidence>
<dbReference type="GO" id="GO:0005619">
    <property type="term" value="C:ascospore wall"/>
    <property type="evidence" value="ECO:0007669"/>
    <property type="project" value="TreeGrafter"/>
</dbReference>
<feature type="transmembrane region" description="Helical" evidence="5">
    <location>
        <begin position="139"/>
        <end position="156"/>
    </location>
</feature>
<reference evidence="7" key="1">
    <citation type="submission" date="2016-05" db="EMBL/GenBank/DDBJ databases">
        <title>Comparative genomics of biotechnologically important yeasts.</title>
        <authorList>
            <consortium name="DOE Joint Genome Institute"/>
            <person name="Riley R."/>
            <person name="Haridas S."/>
            <person name="Wolfe K.H."/>
            <person name="Lopes M.R."/>
            <person name="Hittinger C.T."/>
            <person name="Goker M."/>
            <person name="Salamov A."/>
            <person name="Wisecaver J."/>
            <person name="Long T.M."/>
            <person name="Aerts A.L."/>
            <person name="Barry K."/>
            <person name="Choi C."/>
            <person name="Clum A."/>
            <person name="Coughlan A.Y."/>
            <person name="Deshpande S."/>
            <person name="Douglass A.P."/>
            <person name="Hanson S.J."/>
            <person name="Klenk H.-P."/>
            <person name="Labutti K."/>
            <person name="Lapidus A."/>
            <person name="Lindquist E."/>
            <person name="Lipzen A."/>
            <person name="Meier-Kolthoff J.P."/>
            <person name="Ohm R.A."/>
            <person name="Otillar R.P."/>
            <person name="Pangilinan J."/>
            <person name="Peng Y."/>
            <person name="Rokas A."/>
            <person name="Rosa C.A."/>
            <person name="Scheuner C."/>
            <person name="Sibirny A.A."/>
            <person name="Slot J.C."/>
            <person name="Stielow J.B."/>
            <person name="Sun H."/>
            <person name="Kurtzman C.P."/>
            <person name="Blackwell M."/>
            <person name="Grigoriev I.V."/>
            <person name="Jeffries T.W."/>
        </authorList>
    </citation>
    <scope>NUCLEOTIDE SEQUENCE [LARGE SCALE GENOMIC DNA]</scope>
    <source>
        <strain evidence="7">NRRL Y-17324</strain>
    </source>
</reference>
<dbReference type="Proteomes" id="UP000094285">
    <property type="component" value="Unassembled WGS sequence"/>
</dbReference>
<gene>
    <name evidence="6" type="ORF">CANTADRAFT_339457</name>
</gene>
<sequence>MVYFYQTPELWRYYLLLFVPQVLIALIVYLITFVLVYPWYSFLSIITLGPLGIFGAWLGVLSMSGFISQFIISFLLMPYIQQITFDLVLCKEFPNNKTLQAKLKNIKKVPYLVKCGYLFTAIPSNLVLCYVILKTILMFIVGLLPYIGWTAVFLQAPSKGLQSHARYFILRGYELSDIKKAYRDNPGGYVGFGVMSFLLESIPVINVFFMFTNNVGATLWVIDIEHERLKKKILPPSGTENIIVETTIAHHVPDNVGSSI</sequence>
<evidence type="ECO:0000256" key="3">
    <source>
        <dbReference type="ARBA" id="ARBA00022989"/>
    </source>
</evidence>
<keyword evidence="2 5" id="KW-0812">Transmembrane</keyword>
<keyword evidence="4 5" id="KW-0472">Membrane</keyword>
<organism evidence="6 7">
    <name type="scientific">Suhomyces tanzawaensis NRRL Y-17324</name>
    <dbReference type="NCBI Taxonomy" id="984487"/>
    <lineage>
        <taxon>Eukaryota</taxon>
        <taxon>Fungi</taxon>
        <taxon>Dikarya</taxon>
        <taxon>Ascomycota</taxon>
        <taxon>Saccharomycotina</taxon>
        <taxon>Pichiomycetes</taxon>
        <taxon>Debaryomycetaceae</taxon>
        <taxon>Suhomyces</taxon>
    </lineage>
</organism>
<feature type="transmembrane region" description="Helical" evidence="5">
    <location>
        <begin position="12"/>
        <end position="35"/>
    </location>
</feature>
<feature type="transmembrane region" description="Helical" evidence="5">
    <location>
        <begin position="66"/>
        <end position="90"/>
    </location>
</feature>
<keyword evidence="3 5" id="KW-1133">Transmembrane helix</keyword>
<dbReference type="GO" id="GO:0005811">
    <property type="term" value="C:lipid droplet"/>
    <property type="evidence" value="ECO:0007669"/>
    <property type="project" value="TreeGrafter"/>
</dbReference>
<accession>A0A1E4SLA6</accession>
<dbReference type="AlphaFoldDB" id="A0A1E4SLA6"/>
<feature type="transmembrane region" description="Helical" evidence="5">
    <location>
        <begin position="189"/>
        <end position="211"/>
    </location>
</feature>
<dbReference type="PANTHER" id="PTHR34292:SF2">
    <property type="entry name" value="OUTER SPORE WALL PROTEIN LDS1"/>
    <property type="match status" value="1"/>
</dbReference>
<evidence type="ECO:0000313" key="7">
    <source>
        <dbReference type="Proteomes" id="UP000094285"/>
    </source>
</evidence>
<feature type="transmembrane region" description="Helical" evidence="5">
    <location>
        <begin position="42"/>
        <end position="60"/>
    </location>
</feature>
<dbReference type="Pfam" id="PF07264">
    <property type="entry name" value="EI24"/>
    <property type="match status" value="1"/>
</dbReference>
<protein>
    <submittedName>
        <fullName evidence="6">Uncharacterized protein</fullName>
    </submittedName>
</protein>
<evidence type="ECO:0000256" key="1">
    <source>
        <dbReference type="ARBA" id="ARBA00004141"/>
    </source>
</evidence>
<dbReference type="OrthoDB" id="10012223at2759"/>
<dbReference type="PANTHER" id="PTHR34292">
    <property type="entry name" value="OUTER SPORE WALL PROTEIN LDS1"/>
    <property type="match status" value="1"/>
</dbReference>